<name>A0AAN7KWE9_TRANT</name>
<keyword evidence="2" id="KW-1185">Reference proteome</keyword>
<dbReference type="Proteomes" id="UP001346149">
    <property type="component" value="Unassembled WGS sequence"/>
</dbReference>
<dbReference type="AlphaFoldDB" id="A0AAN7KWE9"/>
<gene>
    <name evidence="1" type="ORF">SAY86_014409</name>
</gene>
<organism evidence="1 2">
    <name type="scientific">Trapa natans</name>
    <name type="common">Water chestnut</name>
    <dbReference type="NCBI Taxonomy" id="22666"/>
    <lineage>
        <taxon>Eukaryota</taxon>
        <taxon>Viridiplantae</taxon>
        <taxon>Streptophyta</taxon>
        <taxon>Embryophyta</taxon>
        <taxon>Tracheophyta</taxon>
        <taxon>Spermatophyta</taxon>
        <taxon>Magnoliopsida</taxon>
        <taxon>eudicotyledons</taxon>
        <taxon>Gunneridae</taxon>
        <taxon>Pentapetalae</taxon>
        <taxon>rosids</taxon>
        <taxon>malvids</taxon>
        <taxon>Myrtales</taxon>
        <taxon>Lythraceae</taxon>
        <taxon>Trapa</taxon>
    </lineage>
</organism>
<accession>A0AAN7KWE9</accession>
<evidence type="ECO:0000313" key="1">
    <source>
        <dbReference type="EMBL" id="KAK4772634.1"/>
    </source>
</evidence>
<evidence type="ECO:0000313" key="2">
    <source>
        <dbReference type="Proteomes" id="UP001346149"/>
    </source>
</evidence>
<comment type="caution">
    <text evidence="1">The sequence shown here is derived from an EMBL/GenBank/DDBJ whole genome shotgun (WGS) entry which is preliminary data.</text>
</comment>
<sequence>MNKTSFAYGHATFTAHLLVLQSRHGSIIALQNFSLHSTARCLRPTNHQTNRGLEPDPEAELKPEGTCCAGILPGNWLIEAAPLSMEVEAARS</sequence>
<dbReference type="EMBL" id="JAXQNO010000020">
    <property type="protein sequence ID" value="KAK4772634.1"/>
    <property type="molecule type" value="Genomic_DNA"/>
</dbReference>
<proteinExistence type="predicted"/>
<protein>
    <submittedName>
        <fullName evidence="1">Uncharacterized protein</fullName>
    </submittedName>
</protein>
<reference evidence="1 2" key="1">
    <citation type="journal article" date="2023" name="Hortic Res">
        <title>Pangenome of water caltrop reveals structural variations and asymmetric subgenome divergence after allopolyploidization.</title>
        <authorList>
            <person name="Zhang X."/>
            <person name="Chen Y."/>
            <person name="Wang L."/>
            <person name="Yuan Y."/>
            <person name="Fang M."/>
            <person name="Shi L."/>
            <person name="Lu R."/>
            <person name="Comes H.P."/>
            <person name="Ma Y."/>
            <person name="Chen Y."/>
            <person name="Huang G."/>
            <person name="Zhou Y."/>
            <person name="Zheng Z."/>
            <person name="Qiu Y."/>
        </authorList>
    </citation>
    <scope>NUCLEOTIDE SEQUENCE [LARGE SCALE GENOMIC DNA]</scope>
    <source>
        <strain evidence="1">F231</strain>
    </source>
</reference>